<dbReference type="InterPro" id="IPR035906">
    <property type="entry name" value="MetI-like_sf"/>
</dbReference>
<name>A0A0A0HLG7_9RHOB</name>
<dbReference type="EMBL" id="AONH01000013">
    <property type="protein sequence ID" value="KGM87494.1"/>
    <property type="molecule type" value="Genomic_DNA"/>
</dbReference>
<feature type="transmembrane region" description="Helical" evidence="8">
    <location>
        <begin position="6"/>
        <end position="24"/>
    </location>
</feature>
<evidence type="ECO:0000256" key="8">
    <source>
        <dbReference type="RuleBase" id="RU363032"/>
    </source>
</evidence>
<dbReference type="CDD" id="cd06261">
    <property type="entry name" value="TM_PBP2"/>
    <property type="match status" value="1"/>
</dbReference>
<dbReference type="PROSITE" id="PS50928">
    <property type="entry name" value="ABC_TM1"/>
    <property type="match status" value="1"/>
</dbReference>
<dbReference type="InterPro" id="IPR000515">
    <property type="entry name" value="MetI-like"/>
</dbReference>
<dbReference type="InterPro" id="IPR051789">
    <property type="entry name" value="Bact_Polyamine_Transport"/>
</dbReference>
<dbReference type="PANTHER" id="PTHR43848:SF2">
    <property type="entry name" value="PUTRESCINE TRANSPORT SYSTEM PERMEASE PROTEIN POTI"/>
    <property type="match status" value="1"/>
</dbReference>
<organism evidence="10 11">
    <name type="scientific">Roseovarius mucosus DSM 17069</name>
    <dbReference type="NCBI Taxonomy" id="1288298"/>
    <lineage>
        <taxon>Bacteria</taxon>
        <taxon>Pseudomonadati</taxon>
        <taxon>Pseudomonadota</taxon>
        <taxon>Alphaproteobacteria</taxon>
        <taxon>Rhodobacterales</taxon>
        <taxon>Roseobacteraceae</taxon>
        <taxon>Roseovarius</taxon>
    </lineage>
</organism>
<evidence type="ECO:0000313" key="10">
    <source>
        <dbReference type="EMBL" id="KGM87494.1"/>
    </source>
</evidence>
<dbReference type="Gene3D" id="1.10.3720.10">
    <property type="entry name" value="MetI-like"/>
    <property type="match status" value="1"/>
</dbReference>
<dbReference type="AlphaFoldDB" id="A0A0A0HLG7"/>
<dbReference type="Proteomes" id="UP000030021">
    <property type="component" value="Unassembled WGS sequence"/>
</dbReference>
<evidence type="ECO:0000313" key="11">
    <source>
        <dbReference type="Proteomes" id="UP000030021"/>
    </source>
</evidence>
<comment type="subcellular location">
    <subcellularLocation>
        <location evidence="1 8">Cell membrane</location>
        <topology evidence="1 8">Multi-pass membrane protein</topology>
    </subcellularLocation>
</comment>
<evidence type="ECO:0000256" key="5">
    <source>
        <dbReference type="ARBA" id="ARBA00022692"/>
    </source>
</evidence>
<keyword evidence="5 8" id="KW-0812">Transmembrane</keyword>
<dbReference type="RefSeq" id="WP_037273255.1">
    <property type="nucleotide sequence ID" value="NZ_KN293980.1"/>
</dbReference>
<dbReference type="PATRIC" id="fig|1288298.3.peg.2239"/>
<dbReference type="eggNOG" id="COG1177">
    <property type="taxonomic scope" value="Bacteria"/>
</dbReference>
<comment type="similarity">
    <text evidence="2">Belongs to the binding-protein-dependent transport system permease family. CysTW subfamily.</text>
</comment>
<evidence type="ECO:0000256" key="7">
    <source>
        <dbReference type="ARBA" id="ARBA00023136"/>
    </source>
</evidence>
<dbReference type="GO" id="GO:0005886">
    <property type="term" value="C:plasma membrane"/>
    <property type="evidence" value="ECO:0007669"/>
    <property type="project" value="UniProtKB-SubCell"/>
</dbReference>
<evidence type="ECO:0000256" key="4">
    <source>
        <dbReference type="ARBA" id="ARBA00022475"/>
    </source>
</evidence>
<keyword evidence="7 8" id="KW-0472">Membrane</keyword>
<keyword evidence="4" id="KW-1003">Cell membrane</keyword>
<dbReference type="OrthoDB" id="9782004at2"/>
<evidence type="ECO:0000256" key="2">
    <source>
        <dbReference type="ARBA" id="ARBA00007069"/>
    </source>
</evidence>
<accession>A0A0A0HLG7</accession>
<feature type="transmembrane region" description="Helical" evidence="8">
    <location>
        <begin position="132"/>
        <end position="155"/>
    </location>
</feature>
<dbReference type="HOGENOM" id="CLU_016047_3_0_5"/>
<feature type="transmembrane region" description="Helical" evidence="8">
    <location>
        <begin position="239"/>
        <end position="259"/>
    </location>
</feature>
<feature type="transmembrane region" description="Helical" evidence="8">
    <location>
        <begin position="208"/>
        <end position="227"/>
    </location>
</feature>
<keyword evidence="3 8" id="KW-0813">Transport</keyword>
<dbReference type="Pfam" id="PF00528">
    <property type="entry name" value="BPD_transp_1"/>
    <property type="match status" value="1"/>
</dbReference>
<dbReference type="STRING" id="215743.ROSMUCSMR3_01532"/>
<dbReference type="SUPFAM" id="SSF161098">
    <property type="entry name" value="MetI-like"/>
    <property type="match status" value="1"/>
</dbReference>
<feature type="domain" description="ABC transmembrane type-1" evidence="9">
    <location>
        <begin position="54"/>
        <end position="255"/>
    </location>
</feature>
<evidence type="ECO:0000259" key="9">
    <source>
        <dbReference type="PROSITE" id="PS50928"/>
    </source>
</evidence>
<sequence>MRAYAIAVFAFLYLPIGIIALFSFSAGRSASSMQGFSTEWYGRALSNPFVMEALWTSVKVAFLSAVLAMVAGTMAALALTGMRGRLRVFFDTLVQVAVMIPGIVIGIAALIALVTVFDLVNPWLEAMSGRRLSLGMGSLIGLHGMFTMSLVVLLVRGRLESFDRAQIEASSDLGAGPVATFLQVTLPQIAPAILAGFLLAFTFSFDDFIMAFFVAGSETTLPIYIFSSIRRGVTPEINAIGTMVMIASLTLLIIAQVLLRPGAAKAGR</sequence>
<feature type="transmembrane region" description="Helical" evidence="8">
    <location>
        <begin position="175"/>
        <end position="201"/>
    </location>
</feature>
<dbReference type="GO" id="GO:0055085">
    <property type="term" value="P:transmembrane transport"/>
    <property type="evidence" value="ECO:0007669"/>
    <property type="project" value="InterPro"/>
</dbReference>
<feature type="transmembrane region" description="Helical" evidence="8">
    <location>
        <begin position="93"/>
        <end position="120"/>
    </location>
</feature>
<proteinExistence type="inferred from homology"/>
<gene>
    <name evidence="10" type="ORF">rosmuc_02228</name>
</gene>
<evidence type="ECO:0000256" key="6">
    <source>
        <dbReference type="ARBA" id="ARBA00022989"/>
    </source>
</evidence>
<evidence type="ECO:0000256" key="3">
    <source>
        <dbReference type="ARBA" id="ARBA00022448"/>
    </source>
</evidence>
<protein>
    <submittedName>
        <fullName evidence="10">ABC-type spermidine/putrescine transport system, permease component II</fullName>
    </submittedName>
</protein>
<dbReference type="PANTHER" id="PTHR43848">
    <property type="entry name" value="PUTRESCINE TRANSPORT SYSTEM PERMEASE PROTEIN POTI"/>
    <property type="match status" value="1"/>
</dbReference>
<comment type="caution">
    <text evidence="10">The sequence shown here is derived from an EMBL/GenBank/DDBJ whole genome shotgun (WGS) entry which is preliminary data.</text>
</comment>
<evidence type="ECO:0000256" key="1">
    <source>
        <dbReference type="ARBA" id="ARBA00004651"/>
    </source>
</evidence>
<feature type="transmembrane region" description="Helical" evidence="8">
    <location>
        <begin position="60"/>
        <end position="81"/>
    </location>
</feature>
<keyword evidence="6 8" id="KW-1133">Transmembrane helix</keyword>
<reference evidence="10 11" key="1">
    <citation type="submission" date="2013-01" db="EMBL/GenBank/DDBJ databases">
        <authorList>
            <person name="Fiebig A."/>
            <person name="Goeker M."/>
            <person name="Klenk H.-P.P."/>
        </authorList>
    </citation>
    <scope>NUCLEOTIDE SEQUENCE [LARGE SCALE GENOMIC DNA]</scope>
    <source>
        <strain evidence="10 11">DSM 17069</strain>
    </source>
</reference>